<keyword evidence="1" id="KW-0812">Transmembrane</keyword>
<reference evidence="2 3" key="2">
    <citation type="journal article" date="2013" name="Genome Announc.">
        <title>Draft Genome Sequence of Methylobacterium mesophilicum Strain SR1.6/6, Isolated from Citrus sinensis.</title>
        <authorList>
            <person name="Marinho Almeida D."/>
            <person name="Dini-Andreote F."/>
            <person name="Camargo Neves A.A."/>
            <person name="Juca Ramos R.T."/>
            <person name="Andreote F.D."/>
            <person name="Carneiro A.R."/>
            <person name="Oliveira de Souza Lima A."/>
            <person name="Caracciolo Gomes de Sa P.H."/>
            <person name="Ribeiro Barbosa M.S."/>
            <person name="Araujo W.L."/>
            <person name="Silva A."/>
        </authorList>
    </citation>
    <scope>NUCLEOTIDE SEQUENCE [LARGE SCALE GENOMIC DNA]</scope>
    <source>
        <strain evidence="2 3">SR1.6/6</strain>
    </source>
</reference>
<dbReference type="KEGG" id="mmes:MMSR116_19430"/>
<reference evidence="2 3" key="1">
    <citation type="journal article" date="2012" name="Genet. Mol. Biol.">
        <title>Analysis of 16S rRNA and mxaF genes revealing insights into Methylobacterium niche-specific plant association.</title>
        <authorList>
            <person name="Dourado M.N."/>
            <person name="Andreote F.D."/>
            <person name="Dini-Andreote F."/>
            <person name="Conti R."/>
            <person name="Araujo J.M."/>
            <person name="Araujo W.L."/>
        </authorList>
    </citation>
    <scope>NUCLEOTIDE SEQUENCE [LARGE SCALE GENOMIC DNA]</scope>
    <source>
        <strain evidence="2 3">SR1.6/6</strain>
    </source>
</reference>
<protein>
    <submittedName>
        <fullName evidence="2">Uncharacterized protein</fullName>
    </submittedName>
</protein>
<dbReference type="RefSeq" id="WP_010685952.1">
    <property type="nucleotide sequence ID" value="NZ_CP043538.1"/>
</dbReference>
<dbReference type="Proteomes" id="UP000012488">
    <property type="component" value="Chromosome"/>
</dbReference>
<feature type="transmembrane region" description="Helical" evidence="1">
    <location>
        <begin position="6"/>
        <end position="24"/>
    </location>
</feature>
<evidence type="ECO:0000313" key="3">
    <source>
        <dbReference type="Proteomes" id="UP000012488"/>
    </source>
</evidence>
<evidence type="ECO:0000256" key="1">
    <source>
        <dbReference type="SAM" id="Phobius"/>
    </source>
</evidence>
<accession>A0A6B9FMP3</accession>
<dbReference type="EMBL" id="CP043538">
    <property type="protein sequence ID" value="QGY03823.1"/>
    <property type="molecule type" value="Genomic_DNA"/>
</dbReference>
<sequence>MASGYVVAAFLEAAGLIGLVIAAIKIRAERQAKVAELRSYLRSGQIAPSAANPLGSPRIAGSGGRVVAVPFAPDQTRTLDAQVSAARSALRRAITPGERRVRAHLGAAVSAG</sequence>
<proteinExistence type="predicted"/>
<dbReference type="OrthoDB" id="8005343at2"/>
<gene>
    <name evidence="2" type="ORF">MMSR116_19430</name>
</gene>
<name>A0A6B9FMP3_9HYPH</name>
<evidence type="ECO:0000313" key="2">
    <source>
        <dbReference type="EMBL" id="QGY03823.1"/>
    </source>
</evidence>
<dbReference type="AlphaFoldDB" id="A0A6B9FMP3"/>
<keyword evidence="1" id="KW-1133">Transmembrane helix</keyword>
<organism evidence="2 3">
    <name type="scientific">Methylobacterium mesophilicum SR1.6/6</name>
    <dbReference type="NCBI Taxonomy" id="908290"/>
    <lineage>
        <taxon>Bacteria</taxon>
        <taxon>Pseudomonadati</taxon>
        <taxon>Pseudomonadota</taxon>
        <taxon>Alphaproteobacteria</taxon>
        <taxon>Hyphomicrobiales</taxon>
        <taxon>Methylobacteriaceae</taxon>
        <taxon>Methylobacterium</taxon>
    </lineage>
</organism>
<keyword evidence="1" id="KW-0472">Membrane</keyword>